<dbReference type="EMBL" id="FMZX01000047">
    <property type="protein sequence ID" value="SDE51556.1"/>
    <property type="molecule type" value="Genomic_DNA"/>
</dbReference>
<accession>A0A1G7DKD5</accession>
<evidence type="ECO:0000313" key="2">
    <source>
        <dbReference type="Proteomes" id="UP000198925"/>
    </source>
</evidence>
<proteinExistence type="predicted"/>
<dbReference type="AlphaFoldDB" id="A0A1G7DKD5"/>
<dbReference type="Proteomes" id="UP000198925">
    <property type="component" value="Unassembled WGS sequence"/>
</dbReference>
<keyword evidence="2" id="KW-1185">Reference proteome</keyword>
<name>A0A1G7DKD5_9PROT</name>
<reference evidence="1 2" key="1">
    <citation type="submission" date="2016-10" db="EMBL/GenBank/DDBJ databases">
        <authorList>
            <person name="de Groot N.N."/>
        </authorList>
    </citation>
    <scope>NUCLEOTIDE SEQUENCE [LARGE SCALE GENOMIC DNA]</scope>
    <source>
        <strain evidence="1 2">CPCC 100156</strain>
    </source>
</reference>
<dbReference type="STRING" id="938405.SAMN02927895_05574"/>
<sequence>MSEERHGKAVLYQDDGWPVRVTGAYLLGAESIGAHVEALRVDLGEPFCGPPPRPLSEQVWMRSLGTGRWARGRLRIDKDCVVFVDKPGADGPERGDGGKRGRSRRNLEVDLLGCETIRNKSARSAVYARLLFIALAASRWRYNPTGSHWDMRRRDAAGLVARVVGAGDYRDWIYCGPDGVLDEEVLDDLGSLGWRWVDV</sequence>
<gene>
    <name evidence="1" type="ORF">SAMN04487779_10479</name>
</gene>
<evidence type="ECO:0000313" key="1">
    <source>
        <dbReference type="EMBL" id="SDE51556.1"/>
    </source>
</evidence>
<organism evidence="1 2">
    <name type="scientific">Belnapia rosea</name>
    <dbReference type="NCBI Taxonomy" id="938405"/>
    <lineage>
        <taxon>Bacteria</taxon>
        <taxon>Pseudomonadati</taxon>
        <taxon>Pseudomonadota</taxon>
        <taxon>Alphaproteobacteria</taxon>
        <taxon>Acetobacterales</taxon>
        <taxon>Roseomonadaceae</taxon>
        <taxon>Belnapia</taxon>
    </lineage>
</organism>
<protein>
    <submittedName>
        <fullName evidence="1">Uncharacterized protein</fullName>
    </submittedName>
</protein>